<comment type="caution">
    <text evidence="17">The sequence shown here is derived from an EMBL/GenBank/DDBJ whole genome shotgun (WGS) entry which is preliminary data.</text>
</comment>
<keyword evidence="2 14" id="KW-0547">Nucleotide-binding</keyword>
<evidence type="ECO:0000256" key="2">
    <source>
        <dbReference type="ARBA" id="ARBA00022741"/>
    </source>
</evidence>
<dbReference type="NCBIfam" id="TIGR02785">
    <property type="entry name" value="addA_Gpos"/>
    <property type="match status" value="1"/>
</dbReference>
<comment type="catalytic activity">
    <reaction evidence="11">
        <text>Couples ATP hydrolysis with the unwinding of duplex DNA by translocating in the 3'-5' direction.</text>
        <dbReference type="EC" id="5.6.2.4"/>
    </reaction>
</comment>
<evidence type="ECO:0000256" key="4">
    <source>
        <dbReference type="ARBA" id="ARBA00022801"/>
    </source>
</evidence>
<dbReference type="InterPro" id="IPR014152">
    <property type="entry name" value="AddA"/>
</dbReference>
<dbReference type="InterPro" id="IPR014017">
    <property type="entry name" value="DNA_helicase_UvrD-like_C"/>
</dbReference>
<evidence type="ECO:0000256" key="7">
    <source>
        <dbReference type="ARBA" id="ARBA00022840"/>
    </source>
</evidence>
<feature type="binding site" evidence="14">
    <location>
        <begin position="22"/>
        <end position="29"/>
    </location>
    <ligand>
        <name>ATP</name>
        <dbReference type="ChEBI" id="CHEBI:30616"/>
    </ligand>
</feature>
<evidence type="ECO:0000259" key="16">
    <source>
        <dbReference type="PROSITE" id="PS51217"/>
    </source>
</evidence>
<dbReference type="SUPFAM" id="SSF52540">
    <property type="entry name" value="P-loop containing nucleoside triphosphate hydrolases"/>
    <property type="match status" value="1"/>
</dbReference>
<dbReference type="Gene3D" id="3.90.320.10">
    <property type="match status" value="1"/>
</dbReference>
<evidence type="ECO:0000259" key="15">
    <source>
        <dbReference type="PROSITE" id="PS51198"/>
    </source>
</evidence>
<reference evidence="17 18" key="1">
    <citation type="submission" date="2020-08" db="EMBL/GenBank/DDBJ databases">
        <title>Genome public.</title>
        <authorList>
            <person name="Liu C."/>
            <person name="Sun Q."/>
        </authorList>
    </citation>
    <scope>NUCLEOTIDE SEQUENCE [LARGE SCALE GENOMIC DNA]</scope>
    <source>
        <strain evidence="17 18">BX4</strain>
    </source>
</reference>
<evidence type="ECO:0000256" key="14">
    <source>
        <dbReference type="PROSITE-ProRule" id="PRU00560"/>
    </source>
</evidence>
<keyword evidence="18" id="KW-1185">Reference proteome</keyword>
<dbReference type="Pfam" id="PF13361">
    <property type="entry name" value="UvrD_C"/>
    <property type="match status" value="1"/>
</dbReference>
<dbReference type="InterPro" id="IPR011604">
    <property type="entry name" value="PDDEXK-like_dom_sf"/>
</dbReference>
<evidence type="ECO:0000256" key="5">
    <source>
        <dbReference type="ARBA" id="ARBA00022806"/>
    </source>
</evidence>
<keyword evidence="5 14" id="KW-0347">Helicase</keyword>
<keyword evidence="8" id="KW-0238">DNA-binding</keyword>
<keyword evidence="3" id="KW-0227">DNA damage</keyword>
<sequence>MKWTDKQLDVINTRNRNILVSAAAGSGKTAVLVERIINMITDEESDVNIDELLVVTFTRAAASEMKERVRAALEEAIEKNPDNENIIKQLSLIHNADISTIDSFCAKIVRENFDKIDLDPNFRIADETEIKMIKADVIGEMLEDYYLEADEKFMSLAKQYSAGRLKDNIEELIEQLYKNACGHSDPEKWVKNSGNIYNIKTLEEFENSELLGEIVNFAKLELDGILEDLNTALKISMETDGPGCVDGLTQLMESISEIQKQNNYNKMRLAFRGVKSVTLRGAKGCDEAKKKQVQDIKKKAMDRLGKLESELFEHTVEEMAADIIKSHDSVSMIIKLTLDFMKRFADKKGEKGIMDFNDQAHFALKILLSEDEKGNVYPTDVARQMAENYKEIMIDEYQDSNYVQEDILNSVSKGQGVNNIFMVGDVKQSIYRFRQAEPGLFLHKYDTYSQDLTKDCCKIILDKNFRSRREVINSVNYIFNYIMTEKVGGINYKNGNGLTCGAKYDDSINKQDNSTEIFMVEGEGREDEADFVAKKILEITDPENGLKITEEGQNKRRVKYSDITILLRSLKGVSDIYLQALEDNGIPAVADSKTGYYRTIEVRTVVSALSVIDNPYQDIPLATILISPMFSFTENELAVIKAENICEYLYDNLLLYKETGSDAEIKVKVKGFLDFLDDYRKRSVYIKVYELIEQLVNETGYDYYISSMPGGKRRHLNIEALKEKAVAYENISYKGVFNFIRYIEKLQYLDSDDGEAGISQENDNTVKIMSIHKSKGLQFPVVFLCDTNGGGRNDTDKIVVDDNGNIGVDMIDENLKVKSPTIVKRLIRRKNKQEDMAERLRILYVALTRAKEKLIITGVTKKLTKTISDLKESMYNVKDEMSYSNIVNAPNMFTWIGKTVAKNKAFDTIAEREFNGTKARDEMYNAEADIVINTVEAEDMLYQEGKALIKDEIDSKKFDRIFNLKADNGDDVKKKFDFTYQYLDDVTLHSKASVTEIKKQSMAYVEEIDGNQEFHKETEVPEIIPDFAREDISGNETLYGAERGTAYHRVFELLDFDMEEYTIDTVKEMIESFVDKGLMTKEQAGCIYYKDIISFTKTDLFNRMKKAYKKGKLYRERKFLLGVKANEINGRSNSDETMIIQGIIDVCFEEDGEFVIADYKTDKVKTMEELDKRYHVQLECYKLAIERISQINVKEMIIYSVTLGKEAEIKKEDKGE</sequence>
<evidence type="ECO:0000256" key="12">
    <source>
        <dbReference type="ARBA" id="ARBA00034808"/>
    </source>
</evidence>
<dbReference type="InterPro" id="IPR000212">
    <property type="entry name" value="DNA_helicase_UvrD/REP"/>
</dbReference>
<evidence type="ECO:0000256" key="3">
    <source>
        <dbReference type="ARBA" id="ARBA00022763"/>
    </source>
</evidence>
<proteinExistence type="predicted"/>
<evidence type="ECO:0000256" key="1">
    <source>
        <dbReference type="ARBA" id="ARBA00022722"/>
    </source>
</evidence>
<dbReference type="PANTHER" id="PTHR11070">
    <property type="entry name" value="UVRD / RECB / PCRA DNA HELICASE FAMILY MEMBER"/>
    <property type="match status" value="1"/>
</dbReference>
<evidence type="ECO:0000256" key="9">
    <source>
        <dbReference type="ARBA" id="ARBA00023204"/>
    </source>
</evidence>
<keyword evidence="6" id="KW-0269">Exonuclease</keyword>
<keyword evidence="9" id="KW-0234">DNA repair</keyword>
<dbReference type="Pfam" id="PF00580">
    <property type="entry name" value="UvrD-helicase"/>
    <property type="match status" value="1"/>
</dbReference>
<dbReference type="Gene3D" id="3.40.50.300">
    <property type="entry name" value="P-loop containing nucleotide triphosphate hydrolases"/>
    <property type="match status" value="4"/>
</dbReference>
<evidence type="ECO:0000256" key="6">
    <source>
        <dbReference type="ARBA" id="ARBA00022839"/>
    </source>
</evidence>
<dbReference type="PANTHER" id="PTHR11070:SF48">
    <property type="entry name" value="ATP-DEPENDENT HELICASE_NUCLEASE SUBUNIT A"/>
    <property type="match status" value="1"/>
</dbReference>
<evidence type="ECO:0000256" key="13">
    <source>
        <dbReference type="ARBA" id="ARBA00048988"/>
    </source>
</evidence>
<feature type="domain" description="UvrD-like helicase ATP-binding" evidence="15">
    <location>
        <begin position="1"/>
        <end position="468"/>
    </location>
</feature>
<name>A0ABR7F538_9FIRM</name>
<evidence type="ECO:0000256" key="10">
    <source>
        <dbReference type="ARBA" id="ARBA00023235"/>
    </source>
</evidence>
<dbReference type="EMBL" id="JACOOZ010000005">
    <property type="protein sequence ID" value="MBC5667915.1"/>
    <property type="molecule type" value="Genomic_DNA"/>
</dbReference>
<feature type="domain" description="UvrD-like helicase C-terminal" evidence="16">
    <location>
        <begin position="484"/>
        <end position="776"/>
    </location>
</feature>
<dbReference type="EC" id="5.6.2.4" evidence="12"/>
<protein>
    <recommendedName>
        <fullName evidence="12">DNA 3'-5' helicase</fullName>
        <ecNumber evidence="12">5.6.2.4</ecNumber>
    </recommendedName>
</protein>
<comment type="catalytic activity">
    <reaction evidence="13">
        <text>ATP + H2O = ADP + phosphate + H(+)</text>
        <dbReference type="Rhea" id="RHEA:13065"/>
        <dbReference type="ChEBI" id="CHEBI:15377"/>
        <dbReference type="ChEBI" id="CHEBI:15378"/>
        <dbReference type="ChEBI" id="CHEBI:30616"/>
        <dbReference type="ChEBI" id="CHEBI:43474"/>
        <dbReference type="ChEBI" id="CHEBI:456216"/>
        <dbReference type="EC" id="5.6.2.4"/>
    </reaction>
</comment>
<evidence type="ECO:0000313" key="18">
    <source>
        <dbReference type="Proteomes" id="UP000597877"/>
    </source>
</evidence>
<gene>
    <name evidence="17" type="primary">addA</name>
    <name evidence="17" type="ORF">H8S00_07980</name>
</gene>
<evidence type="ECO:0000256" key="8">
    <source>
        <dbReference type="ARBA" id="ARBA00023125"/>
    </source>
</evidence>
<dbReference type="GO" id="GO:0004386">
    <property type="term" value="F:helicase activity"/>
    <property type="evidence" value="ECO:0007669"/>
    <property type="project" value="UniProtKB-KW"/>
</dbReference>
<dbReference type="InterPro" id="IPR011335">
    <property type="entry name" value="Restrct_endonuc-II-like"/>
</dbReference>
<evidence type="ECO:0000313" key="17">
    <source>
        <dbReference type="EMBL" id="MBC5667915.1"/>
    </source>
</evidence>
<keyword evidence="4 14" id="KW-0378">Hydrolase</keyword>
<keyword evidence="10" id="KW-0413">Isomerase</keyword>
<dbReference type="Proteomes" id="UP000597877">
    <property type="component" value="Unassembled WGS sequence"/>
</dbReference>
<dbReference type="Pfam" id="PF12705">
    <property type="entry name" value="PDDEXK_1"/>
    <property type="match status" value="1"/>
</dbReference>
<dbReference type="Gene3D" id="1.10.486.10">
    <property type="entry name" value="PCRA, domain 4"/>
    <property type="match status" value="1"/>
</dbReference>
<dbReference type="SUPFAM" id="SSF52980">
    <property type="entry name" value="Restriction endonuclease-like"/>
    <property type="match status" value="1"/>
</dbReference>
<keyword evidence="7 14" id="KW-0067">ATP-binding</keyword>
<evidence type="ECO:0000256" key="11">
    <source>
        <dbReference type="ARBA" id="ARBA00034617"/>
    </source>
</evidence>
<organism evidence="17 18">
    <name type="scientific">Eubacterium segne</name>
    <dbReference type="NCBI Taxonomy" id="2763045"/>
    <lineage>
        <taxon>Bacteria</taxon>
        <taxon>Bacillati</taxon>
        <taxon>Bacillota</taxon>
        <taxon>Clostridia</taxon>
        <taxon>Eubacteriales</taxon>
        <taxon>Eubacteriaceae</taxon>
        <taxon>Eubacterium</taxon>
    </lineage>
</organism>
<dbReference type="PROSITE" id="PS51217">
    <property type="entry name" value="UVRD_HELICASE_CTER"/>
    <property type="match status" value="1"/>
</dbReference>
<dbReference type="PROSITE" id="PS51198">
    <property type="entry name" value="UVRD_HELICASE_ATP_BIND"/>
    <property type="match status" value="1"/>
</dbReference>
<accession>A0ABR7F538</accession>
<dbReference type="RefSeq" id="WP_186840373.1">
    <property type="nucleotide sequence ID" value="NZ_JACOOZ010000005.1"/>
</dbReference>
<dbReference type="InterPro" id="IPR014016">
    <property type="entry name" value="UvrD-like_ATP-bd"/>
</dbReference>
<keyword evidence="1" id="KW-0540">Nuclease</keyword>
<dbReference type="InterPro" id="IPR027417">
    <property type="entry name" value="P-loop_NTPase"/>
</dbReference>
<dbReference type="InterPro" id="IPR038726">
    <property type="entry name" value="PDDEXK_AddAB-type"/>
</dbReference>